<evidence type="ECO:0000313" key="4">
    <source>
        <dbReference type="Proteomes" id="UP000250079"/>
    </source>
</evidence>
<proteinExistence type="predicted"/>
<dbReference type="PRINTS" id="PR00412">
    <property type="entry name" value="EPOXHYDRLASE"/>
</dbReference>
<dbReference type="NCBIfam" id="NF002938">
    <property type="entry name" value="PRK03592.1"/>
    <property type="match status" value="1"/>
</dbReference>
<dbReference type="EMBL" id="CP018632">
    <property type="protein sequence ID" value="ASJ73476.1"/>
    <property type="molecule type" value="Genomic_DNA"/>
</dbReference>
<gene>
    <name evidence="3" type="primary">dhaA_1</name>
    <name evidence="3" type="ORF">IMCC3135_16970</name>
</gene>
<dbReference type="Pfam" id="PF00561">
    <property type="entry name" value="Abhydrolase_1"/>
    <property type="match status" value="1"/>
</dbReference>
<dbReference type="OrthoDB" id="9796770at2"/>
<dbReference type="InterPro" id="IPR000639">
    <property type="entry name" value="Epox_hydrolase-like"/>
</dbReference>
<dbReference type="AlphaFoldDB" id="A0A2Z2NPU8"/>
<evidence type="ECO:0000259" key="2">
    <source>
        <dbReference type="Pfam" id="PF00561"/>
    </source>
</evidence>
<dbReference type="EC" id="3.8.1.5" evidence="3"/>
<name>A0A2Z2NPU8_9GAMM</name>
<dbReference type="PANTHER" id="PTHR43329">
    <property type="entry name" value="EPOXIDE HYDROLASE"/>
    <property type="match status" value="1"/>
</dbReference>
<protein>
    <submittedName>
        <fullName evidence="3">Haloalkane dehalogenase 3</fullName>
        <ecNumber evidence="3">3.8.1.5</ecNumber>
    </submittedName>
</protein>
<sequence>MAGFIDRKKFATVRGKQMAYIEEGEGDPIVFLHGNPTSSYLWRNVMPHLSGLGRLIAPDLIGMGDSEKLDNSGPDSYTFAEQRDYLFELLEQLGVKENVTLVLHDWGSGLGFHWAHTHSEAVRRIAFMEAIVAPIPSWDNFPEGARAGFQAMRSPAGEQMVLDNNLFVEKILPGSILRDLSDEEMAEYRRPFLNAGEDRRPTLTFPRQIPIEGEPADVFQWVAAYSQWLVETPVPKLWINADPGVMISGSVEDFVRTWKNLTEVTVPGLHFMQEDSPDEIGVAIAGWIKKH</sequence>
<evidence type="ECO:0000256" key="1">
    <source>
        <dbReference type="ARBA" id="ARBA00022801"/>
    </source>
</evidence>
<dbReference type="SUPFAM" id="SSF53474">
    <property type="entry name" value="alpha/beta-Hydrolases"/>
    <property type="match status" value="1"/>
</dbReference>
<keyword evidence="1 3" id="KW-0378">Hydrolase</keyword>
<dbReference type="Gene3D" id="3.40.50.1820">
    <property type="entry name" value="alpha/beta hydrolase"/>
    <property type="match status" value="1"/>
</dbReference>
<dbReference type="InterPro" id="IPR000073">
    <property type="entry name" value="AB_hydrolase_1"/>
</dbReference>
<reference evidence="3 4" key="1">
    <citation type="submission" date="2016-12" db="EMBL/GenBank/DDBJ databases">
        <authorList>
            <person name="Song W.-J."/>
            <person name="Kurnit D.M."/>
        </authorList>
    </citation>
    <scope>NUCLEOTIDE SEQUENCE [LARGE SCALE GENOMIC DNA]</scope>
    <source>
        <strain evidence="3 4">IMCC3135</strain>
    </source>
</reference>
<feature type="domain" description="AB hydrolase-1" evidence="2">
    <location>
        <begin position="28"/>
        <end position="277"/>
    </location>
</feature>
<dbReference type="GO" id="GO:0018786">
    <property type="term" value="F:haloalkane dehalogenase activity"/>
    <property type="evidence" value="ECO:0007669"/>
    <property type="project" value="UniProtKB-EC"/>
</dbReference>
<evidence type="ECO:0000313" key="3">
    <source>
        <dbReference type="EMBL" id="ASJ73476.1"/>
    </source>
</evidence>
<keyword evidence="4" id="KW-1185">Reference proteome</keyword>
<organism evidence="3 4">
    <name type="scientific">Granulosicoccus antarcticus IMCC3135</name>
    <dbReference type="NCBI Taxonomy" id="1192854"/>
    <lineage>
        <taxon>Bacteria</taxon>
        <taxon>Pseudomonadati</taxon>
        <taxon>Pseudomonadota</taxon>
        <taxon>Gammaproteobacteria</taxon>
        <taxon>Chromatiales</taxon>
        <taxon>Granulosicoccaceae</taxon>
        <taxon>Granulosicoccus</taxon>
    </lineage>
</organism>
<dbReference type="Proteomes" id="UP000250079">
    <property type="component" value="Chromosome"/>
</dbReference>
<dbReference type="KEGG" id="gai:IMCC3135_16970"/>
<dbReference type="InterPro" id="IPR029058">
    <property type="entry name" value="AB_hydrolase_fold"/>
</dbReference>
<accession>A0A2Z2NPU8</accession>